<dbReference type="Ensembl" id="ENSMSIT00000016318.1">
    <property type="protein sequence ID" value="ENSMSIP00000012867.1"/>
    <property type="gene ID" value="ENSMSIG00000011165.1"/>
</dbReference>
<accession>A0A8C6GYI0</accession>
<dbReference type="GeneTree" id="ENSGT00950000185356"/>
<dbReference type="Proteomes" id="UP000694415">
    <property type="component" value="Unplaced"/>
</dbReference>
<name>A0A8C6GYI0_MUSSI</name>
<reference evidence="1" key="2">
    <citation type="submission" date="2025-09" db="UniProtKB">
        <authorList>
            <consortium name="Ensembl"/>
        </authorList>
    </citation>
    <scope>IDENTIFICATION</scope>
</reference>
<reference evidence="1" key="1">
    <citation type="submission" date="2025-08" db="UniProtKB">
        <authorList>
            <consortium name="Ensembl"/>
        </authorList>
    </citation>
    <scope>IDENTIFICATION</scope>
</reference>
<protein>
    <submittedName>
        <fullName evidence="1">Uncharacterized protein</fullName>
    </submittedName>
</protein>
<keyword evidence="2" id="KW-1185">Reference proteome</keyword>
<organism evidence="1 2">
    <name type="scientific">Mus spicilegus</name>
    <name type="common">Mound-building mouse</name>
    <dbReference type="NCBI Taxonomy" id="10103"/>
    <lineage>
        <taxon>Eukaryota</taxon>
        <taxon>Metazoa</taxon>
        <taxon>Chordata</taxon>
        <taxon>Craniata</taxon>
        <taxon>Vertebrata</taxon>
        <taxon>Euteleostomi</taxon>
        <taxon>Mammalia</taxon>
        <taxon>Eutheria</taxon>
        <taxon>Euarchontoglires</taxon>
        <taxon>Glires</taxon>
        <taxon>Rodentia</taxon>
        <taxon>Myomorpha</taxon>
        <taxon>Muroidea</taxon>
        <taxon>Muridae</taxon>
        <taxon>Murinae</taxon>
        <taxon>Mus</taxon>
        <taxon>Mus</taxon>
    </lineage>
</organism>
<proteinExistence type="predicted"/>
<sequence length="89" mass="9333">MRGWGVEAGTSLGSQSLAGLVDHTLDFGLKRLQHGYQTMAQVLQRGSGFLAKCLQVGFGPGVVLVQGRVALELSQALGQALAHLFAVGR</sequence>
<evidence type="ECO:0000313" key="2">
    <source>
        <dbReference type="Proteomes" id="UP000694415"/>
    </source>
</evidence>
<dbReference type="AlphaFoldDB" id="A0A8C6GYI0"/>
<evidence type="ECO:0000313" key="1">
    <source>
        <dbReference type="Ensembl" id="ENSMSIP00000012867.1"/>
    </source>
</evidence>